<evidence type="ECO:0000256" key="8">
    <source>
        <dbReference type="ARBA" id="ARBA00022840"/>
    </source>
</evidence>
<comment type="similarity">
    <text evidence="2">In the N-terminal section; belongs to the phytochrome family.</text>
</comment>
<dbReference type="Pfam" id="PF08447">
    <property type="entry name" value="PAS_3"/>
    <property type="match status" value="1"/>
</dbReference>
<dbReference type="SMART" id="SM00448">
    <property type="entry name" value="REC"/>
    <property type="match status" value="1"/>
</dbReference>
<evidence type="ECO:0000256" key="11">
    <source>
        <dbReference type="SAM" id="Coils"/>
    </source>
</evidence>
<dbReference type="InterPro" id="IPR035965">
    <property type="entry name" value="PAS-like_dom_sf"/>
</dbReference>
<dbReference type="InterPro" id="IPR000700">
    <property type="entry name" value="PAS-assoc_C"/>
</dbReference>
<dbReference type="PANTHER" id="PTHR43065:SF46">
    <property type="entry name" value="C4-DICARBOXYLATE TRANSPORT SENSOR PROTEIN DCTB"/>
    <property type="match status" value="1"/>
</dbReference>
<dbReference type="eggNOG" id="COG3852">
    <property type="taxonomic scope" value="Bacteria"/>
</dbReference>
<feature type="domain" description="PAC" evidence="16">
    <location>
        <begin position="78"/>
        <end position="130"/>
    </location>
</feature>
<evidence type="ECO:0000259" key="15">
    <source>
        <dbReference type="PROSITE" id="PS50112"/>
    </source>
</evidence>
<evidence type="ECO:0000256" key="3">
    <source>
        <dbReference type="ARBA" id="ARBA00012438"/>
    </source>
</evidence>
<dbReference type="Pfam" id="PF08448">
    <property type="entry name" value="PAS_4"/>
    <property type="match status" value="2"/>
</dbReference>
<dbReference type="GO" id="GO:0000155">
    <property type="term" value="F:phosphorelay sensor kinase activity"/>
    <property type="evidence" value="ECO:0007669"/>
    <property type="project" value="InterPro"/>
</dbReference>
<organism evidence="17 18">
    <name type="scientific">Rippkaea orientalis (strain PCC 8801 / RF-1)</name>
    <name type="common">Cyanothece sp. (strain PCC 8801)</name>
    <dbReference type="NCBI Taxonomy" id="41431"/>
    <lineage>
        <taxon>Bacteria</taxon>
        <taxon>Bacillati</taxon>
        <taxon>Cyanobacteriota</taxon>
        <taxon>Cyanophyceae</taxon>
        <taxon>Oscillatoriophycideae</taxon>
        <taxon>Chroococcales</taxon>
        <taxon>Aphanothecaceae</taxon>
        <taxon>Rippkaea</taxon>
        <taxon>Rippkaea orientalis</taxon>
    </lineage>
</organism>
<keyword evidence="8" id="KW-0067">ATP-binding</keyword>
<dbReference type="Pfam" id="PF00072">
    <property type="entry name" value="Response_reg"/>
    <property type="match status" value="1"/>
</dbReference>
<dbReference type="SUPFAM" id="SSF55874">
    <property type="entry name" value="ATPase domain of HSP90 chaperone/DNA topoisomerase II/histidine kinase"/>
    <property type="match status" value="1"/>
</dbReference>
<dbReference type="InterPro" id="IPR036890">
    <property type="entry name" value="HATPase_C_sf"/>
</dbReference>
<dbReference type="SMART" id="SM00387">
    <property type="entry name" value="HATPase_c"/>
    <property type="match status" value="1"/>
</dbReference>
<feature type="domain" description="PAC" evidence="16">
    <location>
        <begin position="642"/>
        <end position="694"/>
    </location>
</feature>
<dbReference type="Pfam" id="PF00512">
    <property type="entry name" value="HisKA"/>
    <property type="match status" value="1"/>
</dbReference>
<evidence type="ECO:0000256" key="4">
    <source>
        <dbReference type="ARBA" id="ARBA00022553"/>
    </source>
</evidence>
<dbReference type="Pfam" id="PF02518">
    <property type="entry name" value="HATPase_c"/>
    <property type="match status" value="1"/>
</dbReference>
<dbReference type="EC" id="2.7.13.3" evidence="3"/>
<evidence type="ECO:0000256" key="5">
    <source>
        <dbReference type="ARBA" id="ARBA00022679"/>
    </source>
</evidence>
<protein>
    <recommendedName>
        <fullName evidence="3">histidine kinase</fullName>
        <ecNumber evidence="3">2.7.13.3</ecNumber>
    </recommendedName>
</protein>
<dbReference type="EMBL" id="CP001287">
    <property type="protein sequence ID" value="ACK67425.1"/>
    <property type="molecule type" value="Genomic_DNA"/>
</dbReference>
<evidence type="ECO:0000313" key="17">
    <source>
        <dbReference type="EMBL" id="ACK67425.1"/>
    </source>
</evidence>
<evidence type="ECO:0000259" key="13">
    <source>
        <dbReference type="PROSITE" id="PS50109"/>
    </source>
</evidence>
<accession>B7K0E1</accession>
<dbReference type="PROSITE" id="PS50113">
    <property type="entry name" value="PAC"/>
    <property type="match status" value="3"/>
</dbReference>
<feature type="domain" description="Phytochrome chromophore attachment site" evidence="12">
    <location>
        <begin position="421"/>
        <end position="557"/>
    </location>
</feature>
<dbReference type="AlphaFoldDB" id="B7K0E1"/>
<evidence type="ECO:0000256" key="2">
    <source>
        <dbReference type="ARBA" id="ARBA00006402"/>
    </source>
</evidence>
<dbReference type="SUPFAM" id="SSF55781">
    <property type="entry name" value="GAF domain-like"/>
    <property type="match status" value="1"/>
</dbReference>
<evidence type="ECO:0000256" key="1">
    <source>
        <dbReference type="ARBA" id="ARBA00000085"/>
    </source>
</evidence>
<dbReference type="InterPro" id="IPR013655">
    <property type="entry name" value="PAS_fold_3"/>
</dbReference>
<feature type="domain" description="Response regulatory" evidence="14">
    <location>
        <begin position="953"/>
        <end position="1069"/>
    </location>
</feature>
<dbReference type="InterPro" id="IPR005467">
    <property type="entry name" value="His_kinase_dom"/>
</dbReference>
<dbReference type="InterPro" id="IPR003661">
    <property type="entry name" value="HisK_dim/P_dom"/>
</dbReference>
<keyword evidence="18" id="KW-1185">Reference proteome</keyword>
<dbReference type="CDD" id="cd00130">
    <property type="entry name" value="PAS"/>
    <property type="match status" value="3"/>
</dbReference>
<feature type="domain" description="PAS" evidence="15">
    <location>
        <begin position="5"/>
        <end position="76"/>
    </location>
</feature>
<dbReference type="eggNOG" id="COG5000">
    <property type="taxonomic scope" value="Bacteria"/>
</dbReference>
<dbReference type="CDD" id="cd00156">
    <property type="entry name" value="REC"/>
    <property type="match status" value="1"/>
</dbReference>
<dbReference type="SUPFAM" id="SSF55785">
    <property type="entry name" value="PYP-like sensor domain (PAS domain)"/>
    <property type="match status" value="4"/>
</dbReference>
<gene>
    <name evidence="17" type="ordered locus">PCC8801_3457</name>
</gene>
<keyword evidence="7 17" id="KW-0418">Kinase</keyword>
<dbReference type="GO" id="GO:0005524">
    <property type="term" value="F:ATP binding"/>
    <property type="evidence" value="ECO:0007669"/>
    <property type="project" value="UniProtKB-KW"/>
</dbReference>
<proteinExistence type="inferred from homology"/>
<dbReference type="PROSITE" id="PS50112">
    <property type="entry name" value="PAS"/>
    <property type="match status" value="3"/>
</dbReference>
<dbReference type="NCBIfam" id="TIGR00229">
    <property type="entry name" value="sensory_box"/>
    <property type="match status" value="4"/>
</dbReference>
<dbReference type="InterPro" id="IPR016132">
    <property type="entry name" value="Phyto_chromo_attachment"/>
</dbReference>
<dbReference type="PROSITE" id="PS50109">
    <property type="entry name" value="HIS_KIN"/>
    <property type="match status" value="1"/>
</dbReference>
<dbReference type="STRING" id="41431.PCC8801_3457"/>
<dbReference type="SMART" id="SM00086">
    <property type="entry name" value="PAC"/>
    <property type="match status" value="3"/>
</dbReference>
<feature type="modified residue" description="4-aspartylphosphate" evidence="10">
    <location>
        <position position="1004"/>
    </location>
</feature>
<evidence type="ECO:0000313" key="18">
    <source>
        <dbReference type="Proteomes" id="UP000008204"/>
    </source>
</evidence>
<dbReference type="Gene3D" id="3.30.450.20">
    <property type="entry name" value="PAS domain"/>
    <property type="match status" value="4"/>
</dbReference>
<dbReference type="Gene3D" id="3.40.50.2300">
    <property type="match status" value="1"/>
</dbReference>
<evidence type="ECO:0000259" key="12">
    <source>
        <dbReference type="PROSITE" id="PS50046"/>
    </source>
</evidence>
<dbReference type="SMART" id="SM00065">
    <property type="entry name" value="GAF"/>
    <property type="match status" value="1"/>
</dbReference>
<dbReference type="InterPro" id="IPR003018">
    <property type="entry name" value="GAF"/>
</dbReference>
<name>B7K0E1_RIPO1</name>
<evidence type="ECO:0000256" key="6">
    <source>
        <dbReference type="ARBA" id="ARBA00022741"/>
    </source>
</evidence>
<keyword evidence="5" id="KW-0808">Transferase</keyword>
<keyword evidence="9" id="KW-0902">Two-component regulatory system</keyword>
<dbReference type="InterPro" id="IPR036097">
    <property type="entry name" value="HisK_dim/P_sf"/>
</dbReference>
<dbReference type="GO" id="GO:0006355">
    <property type="term" value="P:regulation of DNA-templated transcription"/>
    <property type="evidence" value="ECO:0007669"/>
    <property type="project" value="InterPro"/>
</dbReference>
<dbReference type="Gene3D" id="1.10.287.130">
    <property type="match status" value="1"/>
</dbReference>
<feature type="domain" description="Histidine kinase" evidence="13">
    <location>
        <begin position="707"/>
        <end position="933"/>
    </location>
</feature>
<dbReference type="InterPro" id="IPR000014">
    <property type="entry name" value="PAS"/>
</dbReference>
<dbReference type="InterPro" id="IPR001610">
    <property type="entry name" value="PAC"/>
</dbReference>
<feature type="coiled-coil region" evidence="11">
    <location>
        <begin position="258"/>
        <end position="285"/>
    </location>
</feature>
<dbReference type="OrthoDB" id="9788063at2"/>
<feature type="domain" description="PAC" evidence="16">
    <location>
        <begin position="216"/>
        <end position="267"/>
    </location>
</feature>
<dbReference type="PROSITE" id="PS50046">
    <property type="entry name" value="PHYTOCHROME_2"/>
    <property type="match status" value="1"/>
</dbReference>
<sequence>MLRVNETEWRAIVNLTGVGIAQADLQTGRFLQVNPAFCRLTGYTEAELLTLTIDDLNHPDDRIFDQQRNLNLLQRGSYQSEKRYQRKDGSTVWVLATGDIIQDAQGQPIQAFVMVQDISDMKQRKAEPQQLELFLQTSEAKLSRILNSAIAAISSFRIYANRDWEYDYWSAGCEKIYGYPLEVYQDKYFWLSQVVPEDCEQKIIPLFEDFFAERDATVEYRFRHQDGSIRWFSSSYSSQKITEDCWIVTTVNYDITTRKQAEIDLEKTQKRLQQQLAEIETIYQSAPIGLCVLDTNLRFVRINQRLAEINGLPVEAHLGRTVREVLPQLADTAEQILGQILTTGEPLLNVEITGETPAYPDVQRTWLENFWPLKDRDRIIGISTLCQEITERKQAELALNQQIAKERLLLEITQAIYQTLDVRQILQTAVAQVQRCWDTDRVIIFQFDPDGSGTVVAESVKADYPAILGSEIHDPCFEKHYIEPYRQGRVSAIADFLTAQVEPCYQEFMAQFQVRGNLVVPILQREQLWGLLIAHQCSAPRQWQPSEIELLQQVALQLGIAIQQAKLYEKNAEQAAFIDVASDGIFVQDLTSRILFWSQGAERLYGWTAQEAIGKMAAELLLQDSVSELESSLQMTLKQGYWRGELHHLTQEKAEIIVESRWTLMRDAQGNPISILTVNTDITEKKLLEKQLFHAQRLESIGTLASGIAHDLNNILTPLLSISQLLQLKYSNLDESTLRLLQILTINTQRAANIVKQLLLFSSSTETEFSLISPSQLLEDVFKFLGETFPKSIEIEVGISPDLWLINGDPTQLYQVLMNLCVNARDAMPDGGQLTISAQNINIDQQYSYTNHQIKVGQYVVITIKDTGRGIPREILDRIFDPFFTTKPLSQGTGLGLSTALGIIKNHGGTIEVYSDPNNSRGTQFNIYLPISETIAVSETTTGQVIPSGQQELILVVDDEVSIGEITKTTLETYNYRAIAVDNSIDAIAYYAQHYQEIQIVLIDLLMPEIDGLTIMRALKRINPDVKLIVTTGLTTPENSKAAQSLGIKGFLPKPYTAETLLLMMAKVVS</sequence>
<feature type="domain" description="PAS" evidence="15">
    <location>
        <begin position="570"/>
        <end position="640"/>
    </location>
</feature>
<dbReference type="eggNOG" id="COG2203">
    <property type="taxonomic scope" value="Bacteria"/>
</dbReference>
<evidence type="ECO:0000259" key="14">
    <source>
        <dbReference type="PROSITE" id="PS50110"/>
    </source>
</evidence>
<dbReference type="Pfam" id="PF00989">
    <property type="entry name" value="PAS"/>
    <property type="match status" value="1"/>
</dbReference>
<dbReference type="InterPro" id="IPR004358">
    <property type="entry name" value="Sig_transdc_His_kin-like_C"/>
</dbReference>
<keyword evidence="4 10" id="KW-0597">Phosphoprotein</keyword>
<dbReference type="Proteomes" id="UP000008204">
    <property type="component" value="Chromosome"/>
</dbReference>
<dbReference type="InterPro" id="IPR013767">
    <property type="entry name" value="PAS_fold"/>
</dbReference>
<dbReference type="SMART" id="SM00091">
    <property type="entry name" value="PAS"/>
    <property type="match status" value="4"/>
</dbReference>
<dbReference type="SUPFAM" id="SSF47384">
    <property type="entry name" value="Homodimeric domain of signal transducing histidine kinase"/>
    <property type="match status" value="1"/>
</dbReference>
<dbReference type="SUPFAM" id="SSF52172">
    <property type="entry name" value="CheY-like"/>
    <property type="match status" value="1"/>
</dbReference>
<dbReference type="SMART" id="SM00388">
    <property type="entry name" value="HisKA"/>
    <property type="match status" value="1"/>
</dbReference>
<evidence type="ECO:0000256" key="7">
    <source>
        <dbReference type="ARBA" id="ARBA00022777"/>
    </source>
</evidence>
<dbReference type="PROSITE" id="PS50110">
    <property type="entry name" value="RESPONSE_REGULATORY"/>
    <property type="match status" value="1"/>
</dbReference>
<evidence type="ECO:0000256" key="9">
    <source>
        <dbReference type="ARBA" id="ARBA00023012"/>
    </source>
</evidence>
<dbReference type="PANTHER" id="PTHR43065">
    <property type="entry name" value="SENSOR HISTIDINE KINASE"/>
    <property type="match status" value="1"/>
</dbReference>
<dbReference type="Gene3D" id="3.30.450.40">
    <property type="match status" value="1"/>
</dbReference>
<comment type="catalytic activity">
    <reaction evidence="1">
        <text>ATP + protein L-histidine = ADP + protein N-phospho-L-histidine.</text>
        <dbReference type="EC" id="2.7.13.3"/>
    </reaction>
</comment>
<dbReference type="Pfam" id="PF01590">
    <property type="entry name" value="GAF"/>
    <property type="match status" value="1"/>
</dbReference>
<dbReference type="HOGENOM" id="CLU_287675_0_0_3"/>
<dbReference type="InterPro" id="IPR029016">
    <property type="entry name" value="GAF-like_dom_sf"/>
</dbReference>
<dbReference type="InterPro" id="IPR013656">
    <property type="entry name" value="PAS_4"/>
</dbReference>
<dbReference type="RefSeq" id="WP_012596684.1">
    <property type="nucleotide sequence ID" value="NC_011726.1"/>
</dbReference>
<dbReference type="InterPro" id="IPR001789">
    <property type="entry name" value="Sig_transdc_resp-reg_receiver"/>
</dbReference>
<dbReference type="Gene3D" id="3.30.565.10">
    <property type="entry name" value="Histidine kinase-like ATPase, C-terminal domain"/>
    <property type="match status" value="1"/>
</dbReference>
<dbReference type="InterPro" id="IPR011006">
    <property type="entry name" value="CheY-like_superfamily"/>
</dbReference>
<dbReference type="PRINTS" id="PR00344">
    <property type="entry name" value="BCTRLSENSOR"/>
</dbReference>
<dbReference type="InterPro" id="IPR003594">
    <property type="entry name" value="HATPase_dom"/>
</dbReference>
<feature type="domain" description="PAS" evidence="15">
    <location>
        <begin position="275"/>
        <end position="344"/>
    </location>
</feature>
<evidence type="ECO:0000259" key="16">
    <source>
        <dbReference type="PROSITE" id="PS50113"/>
    </source>
</evidence>
<dbReference type="KEGG" id="cyp:PCC8801_3457"/>
<keyword evidence="6" id="KW-0547">Nucleotide-binding</keyword>
<reference evidence="18" key="1">
    <citation type="journal article" date="2011" name="MBio">
        <title>Novel metabolic attributes of the genus Cyanothece, comprising a group of unicellular nitrogen-fixing Cyanobacteria.</title>
        <authorList>
            <person name="Bandyopadhyay A."/>
            <person name="Elvitigala T."/>
            <person name="Welsh E."/>
            <person name="Stockel J."/>
            <person name="Liberton M."/>
            <person name="Min H."/>
            <person name="Sherman L.A."/>
            <person name="Pakrasi H.B."/>
        </authorList>
    </citation>
    <scope>NUCLEOTIDE SEQUENCE [LARGE SCALE GENOMIC DNA]</scope>
    <source>
        <strain evidence="18">PCC 8801</strain>
    </source>
</reference>
<evidence type="ECO:0000256" key="10">
    <source>
        <dbReference type="PROSITE-ProRule" id="PRU00169"/>
    </source>
</evidence>
<keyword evidence="11" id="KW-0175">Coiled coil</keyword>